<gene>
    <name evidence="8" type="ORF">K432DRAFT_418705</name>
</gene>
<evidence type="ECO:0000256" key="5">
    <source>
        <dbReference type="ARBA" id="ARBA00022989"/>
    </source>
</evidence>
<dbReference type="Proteomes" id="UP000250266">
    <property type="component" value="Unassembled WGS sequence"/>
</dbReference>
<keyword evidence="6 7" id="KW-0472">Membrane</keyword>
<evidence type="ECO:0000256" key="4">
    <source>
        <dbReference type="ARBA" id="ARBA00022692"/>
    </source>
</evidence>
<evidence type="ECO:0000256" key="2">
    <source>
        <dbReference type="ARBA" id="ARBA00022448"/>
    </source>
</evidence>
<keyword evidence="9" id="KW-1185">Reference proteome</keyword>
<evidence type="ECO:0000256" key="7">
    <source>
        <dbReference type="RuleBase" id="RU363058"/>
    </source>
</evidence>
<dbReference type="EMBL" id="KV745138">
    <property type="protein sequence ID" value="OCK77306.1"/>
    <property type="molecule type" value="Genomic_DNA"/>
</dbReference>
<dbReference type="Pfam" id="PF01384">
    <property type="entry name" value="PHO4"/>
    <property type="match status" value="1"/>
</dbReference>
<keyword evidence="2 7" id="KW-0813">Transport</keyword>
<keyword evidence="4 7" id="KW-0812">Transmembrane</keyword>
<comment type="function">
    <text evidence="7">Sodium-phosphate symporter.</text>
</comment>
<comment type="similarity">
    <text evidence="7">Belongs to the inorganic phosphate transporter (PiT) (TC 2.A.20) family.</text>
</comment>
<evidence type="ECO:0000313" key="9">
    <source>
        <dbReference type="Proteomes" id="UP000250266"/>
    </source>
</evidence>
<comment type="subcellular location">
    <subcellularLocation>
        <location evidence="1 7">Membrane</location>
        <topology evidence="1 7">Multi-pass membrane protein</topology>
    </subcellularLocation>
</comment>
<dbReference type="GO" id="GO:0005315">
    <property type="term" value="F:phosphate transmembrane transporter activity"/>
    <property type="evidence" value="ECO:0007669"/>
    <property type="project" value="InterPro"/>
</dbReference>
<dbReference type="GO" id="GO:0016020">
    <property type="term" value="C:membrane"/>
    <property type="evidence" value="ECO:0007669"/>
    <property type="project" value="UniProtKB-SubCell"/>
</dbReference>
<dbReference type="PANTHER" id="PTHR11101:SF80">
    <property type="entry name" value="PHOSPHATE TRANSPORTER"/>
    <property type="match status" value="1"/>
</dbReference>
<dbReference type="PANTHER" id="PTHR11101">
    <property type="entry name" value="PHOSPHATE TRANSPORTER"/>
    <property type="match status" value="1"/>
</dbReference>
<dbReference type="GO" id="GO:0035435">
    <property type="term" value="P:phosphate ion transmembrane transport"/>
    <property type="evidence" value="ECO:0007669"/>
    <property type="project" value="TreeGrafter"/>
</dbReference>
<evidence type="ECO:0000256" key="6">
    <source>
        <dbReference type="ARBA" id="ARBA00023136"/>
    </source>
</evidence>
<accession>A0A8E2E503</accession>
<keyword evidence="5 7" id="KW-1133">Transmembrane helix</keyword>
<dbReference type="AlphaFoldDB" id="A0A8E2E503"/>
<protein>
    <recommendedName>
        <fullName evidence="7">Phosphate transporter</fullName>
    </recommendedName>
</protein>
<feature type="transmembrane region" description="Helical" evidence="7">
    <location>
        <begin position="116"/>
        <end position="139"/>
    </location>
</feature>
<evidence type="ECO:0000256" key="3">
    <source>
        <dbReference type="ARBA" id="ARBA00022592"/>
    </source>
</evidence>
<name>A0A8E2E503_9PEZI</name>
<keyword evidence="3 7" id="KW-0592">Phosphate transport</keyword>
<evidence type="ECO:0000256" key="1">
    <source>
        <dbReference type="ARBA" id="ARBA00004141"/>
    </source>
</evidence>
<feature type="transmembrane region" description="Helical" evidence="7">
    <location>
        <begin position="186"/>
        <end position="211"/>
    </location>
</feature>
<feature type="transmembrane region" description="Helical" evidence="7">
    <location>
        <begin position="46"/>
        <end position="67"/>
    </location>
</feature>
<evidence type="ECO:0000313" key="8">
    <source>
        <dbReference type="EMBL" id="OCK77306.1"/>
    </source>
</evidence>
<organism evidence="8 9">
    <name type="scientific">Lepidopterella palustris CBS 459.81</name>
    <dbReference type="NCBI Taxonomy" id="1314670"/>
    <lineage>
        <taxon>Eukaryota</taxon>
        <taxon>Fungi</taxon>
        <taxon>Dikarya</taxon>
        <taxon>Ascomycota</taxon>
        <taxon>Pezizomycotina</taxon>
        <taxon>Dothideomycetes</taxon>
        <taxon>Pleosporomycetidae</taxon>
        <taxon>Mytilinidiales</taxon>
        <taxon>Argynnaceae</taxon>
        <taxon>Lepidopterella</taxon>
    </lineage>
</organism>
<sequence>MALHQYDYLFAIGTMFAFLDAWNIGANNVANSLATSVSSRSLTMKQAMFIATCMEFAGSMAVGARLFAEEPAVLMLGMVCVVVRSSLYLTVATKFGLPVSTTHSIMGGWTGVSQVFAAWVIASGIAGAFGAIVFLVTKYGVMRRKNPNRKAFITFLIYFAFTSGLLTMLIVWKGASPKIKLSDSEIAGVIVGVALGVALLAYIFFLPYLYGKLVINDWQLRWWHMPQDYYQGHLTREELEAKRTREMNPENVEKHPNISTAITTSASFSNVIEAERSQITSQTADSPDCTRGNPPPDSWFLPSVIFYWVRKGFFHGVEDVISAQGKRNMLSGDLEELHARASHFDNKAEHMYSFLQVMTAATSSFTHGANDVSNAIGPYASIYLIWHTARLSDNTYGYNIMRNLGNRLTLHSPSHGFSMELGSAITVIMATRLKLPTSTTQCITGATVGVGLCNGDWRTINWRMVAWIYMG</sequence>
<reference evidence="8 9" key="1">
    <citation type="journal article" date="2016" name="Nat. Commun.">
        <title>Ectomycorrhizal ecology is imprinted in the genome of the dominant symbiotic fungus Cenococcum geophilum.</title>
        <authorList>
            <consortium name="DOE Joint Genome Institute"/>
            <person name="Peter M."/>
            <person name="Kohler A."/>
            <person name="Ohm R.A."/>
            <person name="Kuo A."/>
            <person name="Krutzmann J."/>
            <person name="Morin E."/>
            <person name="Arend M."/>
            <person name="Barry K.W."/>
            <person name="Binder M."/>
            <person name="Choi C."/>
            <person name="Clum A."/>
            <person name="Copeland A."/>
            <person name="Grisel N."/>
            <person name="Haridas S."/>
            <person name="Kipfer T."/>
            <person name="LaButti K."/>
            <person name="Lindquist E."/>
            <person name="Lipzen A."/>
            <person name="Maire R."/>
            <person name="Meier B."/>
            <person name="Mihaltcheva S."/>
            <person name="Molinier V."/>
            <person name="Murat C."/>
            <person name="Poggeler S."/>
            <person name="Quandt C.A."/>
            <person name="Sperisen C."/>
            <person name="Tritt A."/>
            <person name="Tisserant E."/>
            <person name="Crous P.W."/>
            <person name="Henrissat B."/>
            <person name="Nehls U."/>
            <person name="Egli S."/>
            <person name="Spatafora J.W."/>
            <person name="Grigoriev I.V."/>
            <person name="Martin F.M."/>
        </authorList>
    </citation>
    <scope>NUCLEOTIDE SEQUENCE [LARGE SCALE GENOMIC DNA]</scope>
    <source>
        <strain evidence="8 9">CBS 459.81</strain>
    </source>
</reference>
<feature type="transmembrane region" description="Helical" evidence="7">
    <location>
        <begin position="74"/>
        <end position="96"/>
    </location>
</feature>
<feature type="transmembrane region" description="Helical" evidence="7">
    <location>
        <begin position="151"/>
        <end position="174"/>
    </location>
</feature>
<feature type="transmembrane region" description="Helical" evidence="7">
    <location>
        <begin position="7"/>
        <end position="26"/>
    </location>
</feature>
<dbReference type="OrthoDB" id="260807at2759"/>
<dbReference type="InterPro" id="IPR001204">
    <property type="entry name" value="Phos_transporter"/>
</dbReference>
<proteinExistence type="inferred from homology"/>